<dbReference type="EMBL" id="CP054803">
    <property type="protein sequence ID" value="QKU23043.1"/>
    <property type="molecule type" value="Genomic_DNA"/>
</dbReference>
<organism evidence="2 3">
    <name type="scientific">Acinetobacter lwoffii</name>
    <dbReference type="NCBI Taxonomy" id="28090"/>
    <lineage>
        <taxon>Bacteria</taxon>
        <taxon>Pseudomonadati</taxon>
        <taxon>Pseudomonadota</taxon>
        <taxon>Gammaproteobacteria</taxon>
        <taxon>Moraxellales</taxon>
        <taxon>Moraxellaceae</taxon>
        <taxon>Acinetobacter</taxon>
    </lineage>
</organism>
<proteinExistence type="predicted"/>
<evidence type="ECO:0000256" key="1">
    <source>
        <dbReference type="SAM" id="MobiDB-lite"/>
    </source>
</evidence>
<dbReference type="Proteomes" id="UP000509126">
    <property type="component" value="Chromosome"/>
</dbReference>
<reference evidence="2 3" key="1">
    <citation type="submission" date="2019-11" db="EMBL/GenBank/DDBJ databases">
        <title>FDA dAtabase for Regulatory Grade micrObial Sequences (FDA-ARGOS): Supporting development and validation of Infectious Disease Dx tests.</title>
        <authorList>
            <person name="Patel R."/>
            <person name="Rucinski S."/>
            <person name="Tallon L."/>
            <person name="Sadzewicz L."/>
            <person name="Vavikolanu K."/>
            <person name="Mehta A."/>
            <person name="Aluvathingal J."/>
            <person name="Nadendla S."/>
            <person name="Nandy P."/>
            <person name="Geyer C."/>
            <person name="Yan Y."/>
            <person name="Sichtig H."/>
        </authorList>
    </citation>
    <scope>NUCLEOTIDE SEQUENCE [LARGE SCALE GENOMIC DNA]</scope>
    <source>
        <strain evidence="2 3">FDAARGOS_557</strain>
    </source>
</reference>
<dbReference type="RefSeq" id="WP_004646828.1">
    <property type="nucleotide sequence ID" value="NZ_BJLI01000002.1"/>
</dbReference>
<protein>
    <recommendedName>
        <fullName evidence="4">CopG family transcriptional regulator</fullName>
    </recommendedName>
</protein>
<name>A0A4Y3IV86_ACILW</name>
<feature type="region of interest" description="Disordered" evidence="1">
    <location>
        <begin position="70"/>
        <end position="92"/>
    </location>
</feature>
<feature type="compositionally biased region" description="Basic and acidic residues" evidence="1">
    <location>
        <begin position="72"/>
        <end position="92"/>
    </location>
</feature>
<gene>
    <name evidence="2" type="ORF">FOB19_10210</name>
</gene>
<evidence type="ECO:0008006" key="4">
    <source>
        <dbReference type="Google" id="ProtNLM"/>
    </source>
</evidence>
<dbReference type="AlphaFoldDB" id="A0A4Y3IV86"/>
<sequence length="92" mass="10537">MTRQRRPKKDASITMHMPQAIKDQLAGLAEVQRAGQGASEYIFETLIMPHLDQLRAETKIKQRIFGLTGNDKNYEHRSDLSDRNDQIGKEKA</sequence>
<accession>A0A4Y3IV86</accession>
<evidence type="ECO:0000313" key="3">
    <source>
        <dbReference type="Proteomes" id="UP000509126"/>
    </source>
</evidence>
<evidence type="ECO:0000313" key="2">
    <source>
        <dbReference type="EMBL" id="QKU23043.1"/>
    </source>
</evidence>